<evidence type="ECO:0000259" key="2">
    <source>
        <dbReference type="PROSITE" id="PS51724"/>
    </source>
</evidence>
<evidence type="ECO:0000256" key="1">
    <source>
        <dbReference type="SAM" id="SignalP"/>
    </source>
</evidence>
<accession>A0A1G7FHM8</accession>
<gene>
    <name evidence="3" type="ORF">SAMN04244550_00989</name>
</gene>
<feature type="signal peptide" evidence="1">
    <location>
        <begin position="1"/>
        <end position="24"/>
    </location>
</feature>
<dbReference type="PROSITE" id="PS51724">
    <property type="entry name" value="SPOR"/>
    <property type="match status" value="1"/>
</dbReference>
<protein>
    <submittedName>
        <fullName evidence="3">Sporulation related domain-containing protein</fullName>
    </submittedName>
</protein>
<sequence>MRRYGWWVAATAVAAAMGGSAALAEMDVNGPADVPPPSYKGRQYVDSAGCVFVRAGYGGTVTWVPRVDRSKKQLCGYQPSLPQGAPMAETATAPAKSAPPVAVAAAPAPPPAPAARPARSPFAPTPFVGKPMETIATTATPPRIGLRAAAATPLPAAPVRVAAAPQSPVTPPVATAAPSRSDYVSPYALNGGTVAPVTAMATATPGRGSVRYHNTLPVPVRITGTETVATAATACPAGMAAAQRYILSDGRSVVRCGGAAENPVDFINAAAVPGLVVTSSAPMIGGAGYGAALPVPPGTGTPQQAYAAASPYALGGGVAPMTARPGSSGTSVGPVVLRAPSGHSTLAPITVETSVGPTGYAPAFEDGRLNPFRGPRTAMGDAEQGVLWTNQVPSRRVTERTPEHRRIVPAAPVHVTAPALSPGASTPMRVSSKSAPEAAAPVAPRYVQVGSFAVAGNAAAAKARLAAAGLPVSSAQTRRGLTVVLAGPFADARQALATVRTAGFAEVILR</sequence>
<evidence type="ECO:0000313" key="3">
    <source>
        <dbReference type="EMBL" id="SDE75398.1"/>
    </source>
</evidence>
<dbReference type="AlphaFoldDB" id="A0A1G7FHM8"/>
<feature type="chain" id="PRO_5010377347" evidence="1">
    <location>
        <begin position="25"/>
        <end position="510"/>
    </location>
</feature>
<evidence type="ECO:0000313" key="4">
    <source>
        <dbReference type="Proteomes" id="UP000183812"/>
    </source>
</evidence>
<reference evidence="3 4" key="1">
    <citation type="submission" date="2016-10" db="EMBL/GenBank/DDBJ databases">
        <authorList>
            <person name="de Groot N.N."/>
        </authorList>
    </citation>
    <scope>NUCLEOTIDE SEQUENCE [LARGE SCALE GENOMIC DNA]</scope>
    <source>
        <strain evidence="4">DSM 938 / 37b4</strain>
    </source>
</reference>
<dbReference type="Proteomes" id="UP000183812">
    <property type="component" value="Unassembled WGS sequence"/>
</dbReference>
<dbReference type="SUPFAM" id="SSF110997">
    <property type="entry name" value="Sporulation related repeat"/>
    <property type="match status" value="1"/>
</dbReference>
<dbReference type="GO" id="GO:0042834">
    <property type="term" value="F:peptidoglycan binding"/>
    <property type="evidence" value="ECO:0007669"/>
    <property type="project" value="InterPro"/>
</dbReference>
<feature type="domain" description="SPOR" evidence="2">
    <location>
        <begin position="439"/>
        <end position="510"/>
    </location>
</feature>
<name>A0A1G7FHM8_RHOCA</name>
<dbReference type="RefSeq" id="WP_074553037.1">
    <property type="nucleotide sequence ID" value="NZ_CP119563.1"/>
</dbReference>
<dbReference type="Pfam" id="PF05036">
    <property type="entry name" value="SPOR"/>
    <property type="match status" value="1"/>
</dbReference>
<dbReference type="InterPro" id="IPR036680">
    <property type="entry name" value="SPOR-like_sf"/>
</dbReference>
<proteinExistence type="predicted"/>
<keyword evidence="1" id="KW-0732">Signal</keyword>
<organism evidence="3 4">
    <name type="scientific">Rhodobacter capsulatus</name>
    <name type="common">Rhodopseudomonas capsulata</name>
    <dbReference type="NCBI Taxonomy" id="1061"/>
    <lineage>
        <taxon>Bacteria</taxon>
        <taxon>Pseudomonadati</taxon>
        <taxon>Pseudomonadota</taxon>
        <taxon>Alphaproteobacteria</taxon>
        <taxon>Rhodobacterales</taxon>
        <taxon>Rhodobacter group</taxon>
        <taxon>Rhodobacter</taxon>
    </lineage>
</organism>
<dbReference type="Gene3D" id="3.30.70.1070">
    <property type="entry name" value="Sporulation related repeat"/>
    <property type="match status" value="1"/>
</dbReference>
<dbReference type="OrthoDB" id="7843142at2"/>
<dbReference type="InterPro" id="IPR007730">
    <property type="entry name" value="SPOR-like_dom"/>
</dbReference>
<dbReference type="EMBL" id="FNAY01000003">
    <property type="protein sequence ID" value="SDE75398.1"/>
    <property type="molecule type" value="Genomic_DNA"/>
</dbReference>